<name>A0A7S3AEF9_9EUKA</name>
<dbReference type="EMBL" id="HBHX01003065">
    <property type="protein sequence ID" value="CAE0099487.1"/>
    <property type="molecule type" value="Transcribed_RNA"/>
</dbReference>
<reference evidence="2" key="1">
    <citation type="submission" date="2021-01" db="EMBL/GenBank/DDBJ databases">
        <authorList>
            <person name="Corre E."/>
            <person name="Pelletier E."/>
            <person name="Niang G."/>
            <person name="Scheremetjew M."/>
            <person name="Finn R."/>
            <person name="Kale V."/>
            <person name="Holt S."/>
            <person name="Cochrane G."/>
            <person name="Meng A."/>
            <person name="Brown T."/>
            <person name="Cohen L."/>
        </authorList>
    </citation>
    <scope>NUCLEOTIDE SEQUENCE</scope>
    <source>
        <strain evidence="2">CCMP281</strain>
    </source>
</reference>
<organism evidence="2">
    <name type="scientific">Haptolina ericina</name>
    <dbReference type="NCBI Taxonomy" id="156174"/>
    <lineage>
        <taxon>Eukaryota</taxon>
        <taxon>Haptista</taxon>
        <taxon>Haptophyta</taxon>
        <taxon>Prymnesiophyceae</taxon>
        <taxon>Prymnesiales</taxon>
        <taxon>Prymnesiaceae</taxon>
        <taxon>Haptolina</taxon>
    </lineage>
</organism>
<evidence type="ECO:0000256" key="1">
    <source>
        <dbReference type="SAM" id="MobiDB-lite"/>
    </source>
</evidence>
<proteinExistence type="predicted"/>
<protein>
    <submittedName>
        <fullName evidence="2">Uncharacterized protein</fullName>
    </submittedName>
</protein>
<sequence>MDMSIKTLSLKELRGLISESGLSSADCFEKAELQQRVGEALVRLKTDGAAVGPIAARVLKAEAEATEQQAPATHKEDTPQPLEQEYEAVGSESAEGEGEEVIDPTPFSGVQADESSAAIEARRAELIATILSVREARATAEKNVAALHLKAEQASGGWSSELLDGDELDVKGDAAEAGDPTAAAIEAKRAEVMARVAAARAAQALAEAAKGSSSQGRKVNLDDLLDESGRKAAEKALAEKSSKFESSTLDKDYRMQAEFGAKKFIKP</sequence>
<evidence type="ECO:0000313" key="2">
    <source>
        <dbReference type="EMBL" id="CAE0099487.1"/>
    </source>
</evidence>
<gene>
    <name evidence="2" type="ORF">HERI1096_LOCUS1704</name>
</gene>
<dbReference type="AlphaFoldDB" id="A0A7S3AEF9"/>
<accession>A0A7S3AEF9</accession>
<feature type="region of interest" description="Disordered" evidence="1">
    <location>
        <begin position="63"/>
        <end position="114"/>
    </location>
</feature>